<dbReference type="SUPFAM" id="SSF52540">
    <property type="entry name" value="P-loop containing nucleoside triphosphate hydrolases"/>
    <property type="match status" value="1"/>
</dbReference>
<dbReference type="NCBIfam" id="NF041492">
    <property type="entry name" value="MobF"/>
    <property type="match status" value="1"/>
</dbReference>
<dbReference type="Proteomes" id="UP000235746">
    <property type="component" value="Unassembled WGS sequence"/>
</dbReference>
<evidence type="ECO:0000313" key="3">
    <source>
        <dbReference type="Proteomes" id="UP000235746"/>
    </source>
</evidence>
<dbReference type="InterPro" id="IPR027417">
    <property type="entry name" value="P-loop_NTPase"/>
</dbReference>
<protein>
    <recommendedName>
        <fullName evidence="1">TrwC relaxase domain-containing protein</fullName>
    </recommendedName>
</protein>
<feature type="domain" description="TrwC relaxase" evidence="1">
    <location>
        <begin position="11"/>
        <end position="279"/>
    </location>
</feature>
<name>A0A2N7IJX7_9VIBR</name>
<feature type="non-terminal residue" evidence="2">
    <location>
        <position position="607"/>
    </location>
</feature>
<gene>
    <name evidence="2" type="ORF">BCT74_17080</name>
</gene>
<evidence type="ECO:0000259" key="1">
    <source>
        <dbReference type="Pfam" id="PF08751"/>
    </source>
</evidence>
<reference evidence="3" key="1">
    <citation type="submission" date="2016-07" db="EMBL/GenBank/DDBJ databases">
        <title>Nontailed viruses are major unrecognized killers of bacteria in the ocean.</title>
        <authorList>
            <person name="Kauffman K."/>
            <person name="Hussain F."/>
            <person name="Yang J."/>
            <person name="Arevalo P."/>
            <person name="Brown J."/>
            <person name="Cutler M."/>
            <person name="Kelly L."/>
            <person name="Polz M.F."/>
        </authorList>
    </citation>
    <scope>NUCLEOTIDE SEQUENCE [LARGE SCALE GENOMIC DNA]</scope>
    <source>
        <strain evidence="3">10N.261.51.B8</strain>
    </source>
</reference>
<dbReference type="EMBL" id="MCYL01000008">
    <property type="protein sequence ID" value="PML58228.1"/>
    <property type="molecule type" value="Genomic_DNA"/>
</dbReference>
<dbReference type="Pfam" id="PF08751">
    <property type="entry name" value="TrwC"/>
    <property type="match status" value="1"/>
</dbReference>
<dbReference type="InterPro" id="IPR014862">
    <property type="entry name" value="TrwC"/>
</dbReference>
<dbReference type="RefSeq" id="WP_102578475.1">
    <property type="nucleotide sequence ID" value="NZ_MCYL01000008.1"/>
</dbReference>
<dbReference type="SUPFAM" id="SSF55464">
    <property type="entry name" value="Origin of replication-binding domain, RBD-like"/>
    <property type="match status" value="1"/>
</dbReference>
<dbReference type="AlphaFoldDB" id="A0A2N7IJX7"/>
<comment type="caution">
    <text evidence="2">The sequence shown here is derived from an EMBL/GenBank/DDBJ whole genome shotgun (WGS) entry which is preliminary data.</text>
</comment>
<dbReference type="Pfam" id="PF13604">
    <property type="entry name" value="AAA_30"/>
    <property type="match status" value="1"/>
</dbReference>
<evidence type="ECO:0000313" key="2">
    <source>
        <dbReference type="EMBL" id="PML58228.1"/>
    </source>
</evidence>
<dbReference type="NCBIfam" id="TIGR02686">
    <property type="entry name" value="relax_trwC"/>
    <property type="match status" value="1"/>
</dbReference>
<dbReference type="Gene3D" id="3.40.50.300">
    <property type="entry name" value="P-loop containing nucleotide triphosphate hydrolases"/>
    <property type="match status" value="1"/>
</dbReference>
<proteinExistence type="predicted"/>
<organism evidence="2 3">
    <name type="scientific">Vibrio lentus</name>
    <dbReference type="NCBI Taxonomy" id="136468"/>
    <lineage>
        <taxon>Bacteria</taxon>
        <taxon>Pseudomonadati</taxon>
        <taxon>Pseudomonadota</taxon>
        <taxon>Gammaproteobacteria</taxon>
        <taxon>Vibrionales</taxon>
        <taxon>Vibrionaceae</taxon>
        <taxon>Vibrio</taxon>
    </lineage>
</organism>
<accession>A0A2N7IJX7</accession>
<sequence>MMSMCPIKNLDYYEELAEEDYYTKGGEPVGVWYGKGAILLDLSGSVEKEDYKKIMSGFSPDGEALCQKPGPEHRAGFDLCFSPPKSVSVLWARADTSLKQKIQTAQFKAVCSAIDHLEKHAAITRRLHNGTSREKVIGLVAATYEHSTSRALDPQLHTHCLIANIAPRYDGTWGTLESRDLFLWQASAGAVYKAELAFQLRELGASIERYQDTFQISGVPASLCEYFSKRSKDIRAKLDSVGIISGKTAFGDIAVLDTRAKKQEVNRAALFDDWNRQMDDRGFGLDALGSILTREQGIEFPDVIFDEIEVLEKVSEKKAVFRKQDIYKAAAEVAQISGEPSNRIENTVKRLLLDKDVIFIKRDGKHNELFTSRHIVEAERNLIDHAKQLRGTQSLPIDPNSVEMAFNKLDTAGIRLSDEQQEAVWEACLPSKISILQGAAGSGKTASLEAVRMAHESEGYKVIGASVAKLAADNLSREAGLNTYTLARLLIDLEQGRQIMDDKTLVLIDEAGQLGSIDLSALLENIVEYGAKIVLVGEDKQLDAVSHGGALRYLSKPDVAGTSRIETIRRQRDQWSRNAVMYLRNGQANKSILLSQKRGYVEIGNDS</sequence>
<dbReference type="InterPro" id="IPR014059">
    <property type="entry name" value="TraI/TrwC_relax"/>
</dbReference>